<sequence>MANNYPAFKSRSESARRVLQRGARGIAAAEKAASKGVAFWRRAGFPFRAPSVPRGVSVPPKEPHLGAYFDTSFARKPAARAVRRILVAGPVTGMVKFLARPKVEGIDRLSDLAKRTDVGGVIFAPNHHSHIDTPLMTTAVPSPWNDRLVVAAAADYFFDKRTKGTIAALALNAFPIDRETTSRKSSDELRALLARDWSVVIYPEGGRSPDGWGQDFKAGAAYLSIKTGSPVVPVFIDGTGSVFGKGMKRPRRGHVRVIFGAPLFPEENDNTRRFNERIEKAVTLLGDESLTDFWTSRQRAASGRSTALTGPEYSGWRRQWSLYEHRKLGAAGQRRRQKRRWPNLG</sequence>
<evidence type="ECO:0000256" key="2">
    <source>
        <dbReference type="ARBA" id="ARBA00023315"/>
    </source>
</evidence>
<dbReference type="EMBL" id="CAFBQU010000001">
    <property type="protein sequence ID" value="CAB5057301.1"/>
    <property type="molecule type" value="Genomic_DNA"/>
</dbReference>
<dbReference type="EMBL" id="CAFBPN010000002">
    <property type="protein sequence ID" value="CAB5007983.1"/>
    <property type="molecule type" value="Genomic_DNA"/>
</dbReference>
<proteinExistence type="predicted"/>
<gene>
    <name evidence="4" type="ORF">UFOPK4098_00127</name>
    <name evidence="5" type="ORF">UFOPK4347_00009</name>
</gene>
<reference evidence="4" key="1">
    <citation type="submission" date="2020-05" db="EMBL/GenBank/DDBJ databases">
        <authorList>
            <person name="Chiriac C."/>
            <person name="Salcher M."/>
            <person name="Ghai R."/>
            <person name="Kavagutti S V."/>
        </authorList>
    </citation>
    <scope>NUCLEOTIDE SEQUENCE</scope>
</reference>
<dbReference type="AlphaFoldDB" id="A0A6J7PXH2"/>
<dbReference type="CDD" id="cd07989">
    <property type="entry name" value="LPLAT_AGPAT-like"/>
    <property type="match status" value="1"/>
</dbReference>
<dbReference type="PANTHER" id="PTHR10434:SF11">
    <property type="entry name" value="1-ACYL-SN-GLYCEROL-3-PHOSPHATE ACYLTRANSFERASE"/>
    <property type="match status" value="1"/>
</dbReference>
<feature type="domain" description="Phospholipid/glycerol acyltransferase" evidence="3">
    <location>
        <begin position="121"/>
        <end position="239"/>
    </location>
</feature>
<dbReference type="SUPFAM" id="SSF69593">
    <property type="entry name" value="Glycerol-3-phosphate (1)-acyltransferase"/>
    <property type="match status" value="1"/>
</dbReference>
<organism evidence="4">
    <name type="scientific">freshwater metagenome</name>
    <dbReference type="NCBI Taxonomy" id="449393"/>
    <lineage>
        <taxon>unclassified sequences</taxon>
        <taxon>metagenomes</taxon>
        <taxon>ecological metagenomes</taxon>
    </lineage>
</organism>
<evidence type="ECO:0000259" key="3">
    <source>
        <dbReference type="SMART" id="SM00563"/>
    </source>
</evidence>
<dbReference type="Pfam" id="PF01553">
    <property type="entry name" value="Acyltransferase"/>
    <property type="match status" value="1"/>
</dbReference>
<keyword evidence="2" id="KW-0012">Acyltransferase</keyword>
<evidence type="ECO:0000313" key="5">
    <source>
        <dbReference type="EMBL" id="CAB5057301.1"/>
    </source>
</evidence>
<evidence type="ECO:0000313" key="4">
    <source>
        <dbReference type="EMBL" id="CAB5007983.1"/>
    </source>
</evidence>
<protein>
    <submittedName>
        <fullName evidence="4">Unannotated protein</fullName>
    </submittedName>
</protein>
<dbReference type="GO" id="GO:0006654">
    <property type="term" value="P:phosphatidic acid biosynthetic process"/>
    <property type="evidence" value="ECO:0007669"/>
    <property type="project" value="TreeGrafter"/>
</dbReference>
<evidence type="ECO:0000256" key="1">
    <source>
        <dbReference type="ARBA" id="ARBA00022679"/>
    </source>
</evidence>
<name>A0A6J7PXH2_9ZZZZ</name>
<dbReference type="SMART" id="SM00563">
    <property type="entry name" value="PlsC"/>
    <property type="match status" value="1"/>
</dbReference>
<dbReference type="GO" id="GO:0003841">
    <property type="term" value="F:1-acylglycerol-3-phosphate O-acyltransferase activity"/>
    <property type="evidence" value="ECO:0007669"/>
    <property type="project" value="TreeGrafter"/>
</dbReference>
<accession>A0A6J7PXH2</accession>
<keyword evidence="1" id="KW-0808">Transferase</keyword>
<dbReference type="PANTHER" id="PTHR10434">
    <property type="entry name" value="1-ACYL-SN-GLYCEROL-3-PHOSPHATE ACYLTRANSFERASE"/>
    <property type="match status" value="1"/>
</dbReference>
<dbReference type="InterPro" id="IPR002123">
    <property type="entry name" value="Plipid/glycerol_acylTrfase"/>
</dbReference>